<evidence type="ECO:0000256" key="1">
    <source>
        <dbReference type="SAM" id="MobiDB-lite"/>
    </source>
</evidence>
<reference evidence="2 3" key="1">
    <citation type="submission" date="2019-04" db="EMBL/GenBank/DDBJ databases">
        <title>An improved genome assembly and genetic linkage map for asparagus bean, Vigna unguiculata ssp. sesquipedialis.</title>
        <authorList>
            <person name="Xia Q."/>
            <person name="Zhang R."/>
            <person name="Dong Y."/>
        </authorList>
    </citation>
    <scope>NUCLEOTIDE SEQUENCE [LARGE SCALE GENOMIC DNA]</scope>
    <source>
        <tissue evidence="2">Leaf</tissue>
    </source>
</reference>
<dbReference type="AlphaFoldDB" id="A0A4D6MQS7"/>
<dbReference type="EMBL" id="CP039352">
    <property type="protein sequence ID" value="QCE03890.1"/>
    <property type="molecule type" value="Genomic_DNA"/>
</dbReference>
<keyword evidence="3" id="KW-1185">Reference proteome</keyword>
<gene>
    <name evidence="2" type="ORF">DEO72_LG8g1919</name>
</gene>
<name>A0A4D6MQS7_VIGUN</name>
<protein>
    <submittedName>
        <fullName evidence="2">Uncharacterized protein</fullName>
    </submittedName>
</protein>
<evidence type="ECO:0000313" key="3">
    <source>
        <dbReference type="Proteomes" id="UP000501690"/>
    </source>
</evidence>
<evidence type="ECO:0000313" key="2">
    <source>
        <dbReference type="EMBL" id="QCE03890.1"/>
    </source>
</evidence>
<sequence length="61" mass="7204">MEVMNQNHHAGTVAATKQQRKREPFRSALRPTFQPRSRASSRRCHHHREFIFTLPPQPLKT</sequence>
<organism evidence="2 3">
    <name type="scientific">Vigna unguiculata</name>
    <name type="common">Cowpea</name>
    <dbReference type="NCBI Taxonomy" id="3917"/>
    <lineage>
        <taxon>Eukaryota</taxon>
        <taxon>Viridiplantae</taxon>
        <taxon>Streptophyta</taxon>
        <taxon>Embryophyta</taxon>
        <taxon>Tracheophyta</taxon>
        <taxon>Spermatophyta</taxon>
        <taxon>Magnoliopsida</taxon>
        <taxon>eudicotyledons</taxon>
        <taxon>Gunneridae</taxon>
        <taxon>Pentapetalae</taxon>
        <taxon>rosids</taxon>
        <taxon>fabids</taxon>
        <taxon>Fabales</taxon>
        <taxon>Fabaceae</taxon>
        <taxon>Papilionoideae</taxon>
        <taxon>50 kb inversion clade</taxon>
        <taxon>NPAAA clade</taxon>
        <taxon>indigoferoid/millettioid clade</taxon>
        <taxon>Phaseoleae</taxon>
        <taxon>Vigna</taxon>
    </lineage>
</organism>
<feature type="region of interest" description="Disordered" evidence="1">
    <location>
        <begin position="1"/>
        <end position="61"/>
    </location>
</feature>
<proteinExistence type="predicted"/>
<dbReference type="Proteomes" id="UP000501690">
    <property type="component" value="Linkage Group LG8"/>
</dbReference>
<accession>A0A4D6MQS7</accession>
<feature type="compositionally biased region" description="Basic residues" evidence="1">
    <location>
        <begin position="39"/>
        <end position="48"/>
    </location>
</feature>